<evidence type="ECO:0000256" key="5">
    <source>
        <dbReference type="ARBA" id="ARBA00022694"/>
    </source>
</evidence>
<dbReference type="SUPFAM" id="SSF51395">
    <property type="entry name" value="FMN-linked oxidoreductases"/>
    <property type="match status" value="1"/>
</dbReference>
<evidence type="ECO:0000256" key="18">
    <source>
        <dbReference type="SAM" id="MobiDB-lite"/>
    </source>
</evidence>
<comment type="similarity">
    <text evidence="9">Belongs to the Dus family. Dus1 subfamily.</text>
</comment>
<comment type="catalytic activity">
    <reaction evidence="14">
        <text>a 5,6-dihydrouridine in mRNA + NAD(+) = a uridine in mRNA + NADH + H(+)</text>
        <dbReference type="Rhea" id="RHEA:69851"/>
        <dbReference type="Rhea" id="RHEA-COMP:14658"/>
        <dbReference type="Rhea" id="RHEA-COMP:17789"/>
        <dbReference type="ChEBI" id="CHEBI:15378"/>
        <dbReference type="ChEBI" id="CHEBI:57540"/>
        <dbReference type="ChEBI" id="CHEBI:57945"/>
        <dbReference type="ChEBI" id="CHEBI:65315"/>
        <dbReference type="ChEBI" id="CHEBI:74443"/>
    </reaction>
    <physiologicalReaction direction="right-to-left" evidence="14">
        <dbReference type="Rhea" id="RHEA:69853"/>
    </physiologicalReaction>
</comment>
<dbReference type="InterPro" id="IPR018517">
    <property type="entry name" value="tRNA_hU_synthase_CS"/>
</dbReference>
<dbReference type="Proteomes" id="UP000503462">
    <property type="component" value="Chromosome 1"/>
</dbReference>
<evidence type="ECO:0000256" key="2">
    <source>
        <dbReference type="ARBA" id="ARBA00022630"/>
    </source>
</evidence>
<evidence type="ECO:0000256" key="8">
    <source>
        <dbReference type="ARBA" id="ARBA00023027"/>
    </source>
</evidence>
<comment type="catalytic activity">
    <reaction evidence="13">
        <text>5,6-dihydrouridine(16) in tRNA + NADP(+) = uridine(16) in tRNA + NADPH + H(+)</text>
        <dbReference type="Rhea" id="RHEA:53376"/>
        <dbReference type="Rhea" id="RHEA-COMP:13543"/>
        <dbReference type="Rhea" id="RHEA-COMP:13544"/>
        <dbReference type="ChEBI" id="CHEBI:15378"/>
        <dbReference type="ChEBI" id="CHEBI:57783"/>
        <dbReference type="ChEBI" id="CHEBI:58349"/>
        <dbReference type="ChEBI" id="CHEBI:65315"/>
        <dbReference type="ChEBI" id="CHEBI:74443"/>
        <dbReference type="EC" id="1.3.1.88"/>
    </reaction>
    <physiologicalReaction direction="right-to-left" evidence="13">
        <dbReference type="Rhea" id="RHEA:53378"/>
    </physiologicalReaction>
</comment>
<evidence type="ECO:0000256" key="6">
    <source>
        <dbReference type="ARBA" id="ARBA00022857"/>
    </source>
</evidence>
<dbReference type="InterPro" id="IPR013785">
    <property type="entry name" value="Aldolase_TIM"/>
</dbReference>
<dbReference type="Pfam" id="PF01207">
    <property type="entry name" value="Dus"/>
    <property type="match status" value="1"/>
</dbReference>
<keyword evidence="8" id="KW-0520">NAD</keyword>
<feature type="compositionally biased region" description="Basic and acidic residues" evidence="18">
    <location>
        <begin position="512"/>
        <end position="521"/>
    </location>
</feature>
<dbReference type="EC" id="1.3.1.88" evidence="10"/>
<dbReference type="OrthoDB" id="272303at2759"/>
<accession>A0A6H0XN99</accession>
<evidence type="ECO:0000259" key="19">
    <source>
        <dbReference type="Pfam" id="PF01207"/>
    </source>
</evidence>
<evidence type="ECO:0000313" key="20">
    <source>
        <dbReference type="EMBL" id="QIW96231.1"/>
    </source>
</evidence>
<evidence type="ECO:0000256" key="4">
    <source>
        <dbReference type="ARBA" id="ARBA00022664"/>
    </source>
</evidence>
<dbReference type="EMBL" id="CP051139">
    <property type="protein sequence ID" value="QIW96231.1"/>
    <property type="molecule type" value="Genomic_DNA"/>
</dbReference>
<evidence type="ECO:0000256" key="3">
    <source>
        <dbReference type="ARBA" id="ARBA00022643"/>
    </source>
</evidence>
<comment type="cofactor">
    <cofactor evidence="1">
        <name>FMN</name>
        <dbReference type="ChEBI" id="CHEBI:58210"/>
    </cofactor>
</comment>
<keyword evidence="2" id="KW-0285">Flavoprotein</keyword>
<evidence type="ECO:0000256" key="13">
    <source>
        <dbReference type="ARBA" id="ARBA00047652"/>
    </source>
</evidence>
<keyword evidence="7" id="KW-0560">Oxidoreductase</keyword>
<evidence type="ECO:0000256" key="16">
    <source>
        <dbReference type="ARBA" id="ARBA00049447"/>
    </source>
</evidence>
<sequence length="527" mass="59094">MVDQSEFAWRLLTRSFLPQDLRRSILTYSPMLHAKLFTEANKYRNEHFKPLQSPYSVPFPADQEEQKTAIQNHEPFQDGHPQIDRPLFIQFCANEPNTLLAAAKVVAPYCDAVDLNLGCPQGIAKRGGYGAFLQEDWKTIHNMINTLHENLSIPITAKMRILETKERTLEYAKMILNAGASILTVHGRQREQKGHNTGVADWTVIRYLRESLPPETVMFANGNILQHEDLQKCLDATGVDGIMSAEGNLYDPSIFAPPPDAARYGREYWQGKDGKGGYRMDAVLRRYLDIVYKHVLRVEPPQRQPLWLPSDPPTFEETVDNEEDGQPATKKQKREESKGKGKPSRPSDISLSAIQAHCFNILRPLIAKHTNVRDALAKVRVGEMDGFERVLKLTEAAVKSGLLEYEQDPTSFEYPGPTDEELNDADSSVAAIKRCKRPFFICQPYVRPLPIEALAKGSLQLSKKEKKKQEAEEQAARLAKEAGVSANGDVETARIESSGATAKDSQTQTNDTRAEKVEIPKEGLVCG</sequence>
<proteinExistence type="inferred from homology"/>
<dbReference type="GO" id="GO:0006397">
    <property type="term" value="P:mRNA processing"/>
    <property type="evidence" value="ECO:0007669"/>
    <property type="project" value="UniProtKB-KW"/>
</dbReference>
<keyword evidence="6" id="KW-0521">NADP</keyword>
<evidence type="ECO:0000256" key="17">
    <source>
        <dbReference type="ARBA" id="ARBA00049467"/>
    </source>
</evidence>
<evidence type="ECO:0000256" key="10">
    <source>
        <dbReference type="ARBA" id="ARBA00038890"/>
    </source>
</evidence>
<keyword evidence="5" id="KW-0819">tRNA processing</keyword>
<evidence type="ECO:0000313" key="21">
    <source>
        <dbReference type="Proteomes" id="UP000503462"/>
    </source>
</evidence>
<evidence type="ECO:0000256" key="1">
    <source>
        <dbReference type="ARBA" id="ARBA00001917"/>
    </source>
</evidence>
<comment type="function">
    <text evidence="11">Catalyzes the synthesis of dihydrouridine, a modified base found in the D-loop of most tRNAs. Specifically modifies U47 in cytoplasmic tRNAs. Catalyzes the synthesis of dihydrouridine in some mRNAs, thereby affecting their translation.</text>
</comment>
<evidence type="ECO:0000256" key="11">
    <source>
        <dbReference type="ARBA" id="ARBA00045934"/>
    </source>
</evidence>
<evidence type="ECO:0000256" key="14">
    <source>
        <dbReference type="ARBA" id="ARBA00048342"/>
    </source>
</evidence>
<dbReference type="PANTHER" id="PTHR11082">
    <property type="entry name" value="TRNA-DIHYDROURIDINE SYNTHASE"/>
    <property type="match status" value="1"/>
</dbReference>
<evidence type="ECO:0000256" key="12">
    <source>
        <dbReference type="ARBA" id="ARBA00047287"/>
    </source>
</evidence>
<evidence type="ECO:0000256" key="15">
    <source>
        <dbReference type="ARBA" id="ARBA00048934"/>
    </source>
</evidence>
<name>A0A6H0XN99_9PEZI</name>
<dbReference type="PANTHER" id="PTHR11082:SF5">
    <property type="entry name" value="TRNA-DIHYDROURIDINE(16_17) SYNTHASE [NAD(P)(+)]-LIKE"/>
    <property type="match status" value="1"/>
</dbReference>
<feature type="compositionally biased region" description="Polar residues" evidence="18">
    <location>
        <begin position="498"/>
        <end position="511"/>
    </location>
</feature>
<evidence type="ECO:0000256" key="9">
    <source>
        <dbReference type="ARBA" id="ARBA00038313"/>
    </source>
</evidence>
<organism evidence="20 21">
    <name type="scientific">Peltaster fructicola</name>
    <dbReference type="NCBI Taxonomy" id="286661"/>
    <lineage>
        <taxon>Eukaryota</taxon>
        <taxon>Fungi</taxon>
        <taxon>Dikarya</taxon>
        <taxon>Ascomycota</taxon>
        <taxon>Pezizomycotina</taxon>
        <taxon>Dothideomycetes</taxon>
        <taxon>Dothideomycetes incertae sedis</taxon>
        <taxon>Peltaster</taxon>
    </lineage>
</organism>
<dbReference type="GO" id="GO:0050660">
    <property type="term" value="F:flavin adenine dinucleotide binding"/>
    <property type="evidence" value="ECO:0007669"/>
    <property type="project" value="InterPro"/>
</dbReference>
<feature type="region of interest" description="Disordered" evidence="18">
    <location>
        <begin position="303"/>
        <end position="348"/>
    </location>
</feature>
<protein>
    <recommendedName>
        <fullName evidence="10">tRNA-dihydrouridine(16/17) synthase [NAD(P)(+)]</fullName>
        <ecNumber evidence="10">1.3.1.88</ecNumber>
    </recommendedName>
</protein>
<dbReference type="PROSITE" id="PS01136">
    <property type="entry name" value="UPF0034"/>
    <property type="match status" value="1"/>
</dbReference>
<comment type="catalytic activity">
    <reaction evidence="12">
        <text>5,6-dihydrouridine(17) in tRNA + NAD(+) = uridine(17) in tRNA + NADH + H(+)</text>
        <dbReference type="Rhea" id="RHEA:53372"/>
        <dbReference type="Rhea" id="RHEA-COMP:13541"/>
        <dbReference type="Rhea" id="RHEA-COMP:13542"/>
        <dbReference type="ChEBI" id="CHEBI:15378"/>
        <dbReference type="ChEBI" id="CHEBI:57540"/>
        <dbReference type="ChEBI" id="CHEBI:57945"/>
        <dbReference type="ChEBI" id="CHEBI:65315"/>
        <dbReference type="ChEBI" id="CHEBI:74443"/>
        <dbReference type="EC" id="1.3.1.88"/>
    </reaction>
    <physiologicalReaction direction="right-to-left" evidence="12">
        <dbReference type="Rhea" id="RHEA:53374"/>
    </physiologicalReaction>
</comment>
<keyword evidence="3" id="KW-0288">FMN</keyword>
<comment type="catalytic activity">
    <reaction evidence="15">
        <text>5,6-dihydrouridine(16) in tRNA + NAD(+) = uridine(16) in tRNA + NADH + H(+)</text>
        <dbReference type="Rhea" id="RHEA:53380"/>
        <dbReference type="Rhea" id="RHEA-COMP:13543"/>
        <dbReference type="Rhea" id="RHEA-COMP:13544"/>
        <dbReference type="ChEBI" id="CHEBI:15378"/>
        <dbReference type="ChEBI" id="CHEBI:57540"/>
        <dbReference type="ChEBI" id="CHEBI:57945"/>
        <dbReference type="ChEBI" id="CHEBI:65315"/>
        <dbReference type="ChEBI" id="CHEBI:74443"/>
        <dbReference type="EC" id="1.3.1.88"/>
    </reaction>
    <physiologicalReaction direction="right-to-left" evidence="15">
        <dbReference type="Rhea" id="RHEA:53382"/>
    </physiologicalReaction>
</comment>
<keyword evidence="4" id="KW-0507">mRNA processing</keyword>
<feature type="region of interest" description="Disordered" evidence="18">
    <location>
        <begin position="465"/>
        <end position="527"/>
    </location>
</feature>
<reference evidence="20 21" key="1">
    <citation type="journal article" date="2016" name="Sci. Rep.">
        <title>Peltaster fructicola genome reveals evolution from an invasive phytopathogen to an ectophytic parasite.</title>
        <authorList>
            <person name="Xu C."/>
            <person name="Chen H."/>
            <person name="Gleason M.L."/>
            <person name="Xu J.R."/>
            <person name="Liu H."/>
            <person name="Zhang R."/>
            <person name="Sun G."/>
        </authorList>
    </citation>
    <scope>NUCLEOTIDE SEQUENCE [LARGE SCALE GENOMIC DNA]</scope>
    <source>
        <strain evidence="20 21">LNHT1506</strain>
    </source>
</reference>
<dbReference type="CDD" id="cd02801">
    <property type="entry name" value="DUS_like_FMN"/>
    <property type="match status" value="1"/>
</dbReference>
<comment type="catalytic activity">
    <reaction evidence="17">
        <text>5,6-dihydrouridine(17) in tRNA + NADP(+) = uridine(17) in tRNA + NADPH + H(+)</text>
        <dbReference type="Rhea" id="RHEA:53368"/>
        <dbReference type="Rhea" id="RHEA-COMP:13541"/>
        <dbReference type="Rhea" id="RHEA-COMP:13542"/>
        <dbReference type="ChEBI" id="CHEBI:15378"/>
        <dbReference type="ChEBI" id="CHEBI:57783"/>
        <dbReference type="ChEBI" id="CHEBI:58349"/>
        <dbReference type="ChEBI" id="CHEBI:65315"/>
        <dbReference type="ChEBI" id="CHEBI:74443"/>
        <dbReference type="EC" id="1.3.1.88"/>
    </reaction>
    <physiologicalReaction direction="right-to-left" evidence="17">
        <dbReference type="Rhea" id="RHEA:53370"/>
    </physiologicalReaction>
</comment>
<keyword evidence="21" id="KW-1185">Reference proteome</keyword>
<comment type="catalytic activity">
    <reaction evidence="16">
        <text>a 5,6-dihydrouridine in mRNA + NADP(+) = a uridine in mRNA + NADPH + H(+)</text>
        <dbReference type="Rhea" id="RHEA:69855"/>
        <dbReference type="Rhea" id="RHEA-COMP:14658"/>
        <dbReference type="Rhea" id="RHEA-COMP:17789"/>
        <dbReference type="ChEBI" id="CHEBI:15378"/>
        <dbReference type="ChEBI" id="CHEBI:57783"/>
        <dbReference type="ChEBI" id="CHEBI:58349"/>
        <dbReference type="ChEBI" id="CHEBI:65315"/>
        <dbReference type="ChEBI" id="CHEBI:74443"/>
    </reaction>
    <physiologicalReaction direction="right-to-left" evidence="16">
        <dbReference type="Rhea" id="RHEA:69857"/>
    </physiologicalReaction>
</comment>
<feature type="domain" description="DUS-like FMN-binding" evidence="19">
    <location>
        <begin position="1"/>
        <end position="256"/>
    </location>
</feature>
<gene>
    <name evidence="20" type="ORF">AMS68_001749</name>
</gene>
<evidence type="ECO:0000256" key="7">
    <source>
        <dbReference type="ARBA" id="ARBA00023002"/>
    </source>
</evidence>
<dbReference type="GO" id="GO:0017150">
    <property type="term" value="F:tRNA dihydrouridine synthase activity"/>
    <property type="evidence" value="ECO:0007669"/>
    <property type="project" value="InterPro"/>
</dbReference>
<dbReference type="InterPro" id="IPR035587">
    <property type="entry name" value="DUS-like_FMN-bd"/>
</dbReference>
<dbReference type="AlphaFoldDB" id="A0A6H0XN99"/>
<dbReference type="Gene3D" id="3.20.20.70">
    <property type="entry name" value="Aldolase class I"/>
    <property type="match status" value="1"/>
</dbReference>
<feature type="compositionally biased region" description="Basic and acidic residues" evidence="18">
    <location>
        <begin position="467"/>
        <end position="480"/>
    </location>
</feature>